<dbReference type="PANTHER" id="PTHR31065">
    <property type="entry name" value="PLATZ TRANSCRIPTION FACTOR FAMILY PROTEIN"/>
    <property type="match status" value="1"/>
</dbReference>
<comment type="caution">
    <text evidence="2">The sequence shown here is derived from an EMBL/GenBank/DDBJ whole genome shotgun (WGS) entry which is preliminary data.</text>
</comment>
<reference evidence="2" key="1">
    <citation type="submission" date="2022-12" db="EMBL/GenBank/DDBJ databases">
        <title>Draft genome assemblies for two species of Escallonia (Escalloniales).</title>
        <authorList>
            <person name="Chanderbali A."/>
            <person name="Dervinis C."/>
            <person name="Anghel I."/>
            <person name="Soltis D."/>
            <person name="Soltis P."/>
            <person name="Zapata F."/>
        </authorList>
    </citation>
    <scope>NUCLEOTIDE SEQUENCE</scope>
    <source>
        <strain evidence="2">UCBG64.0493</strain>
        <tissue evidence="2">Leaf</tissue>
    </source>
</reference>
<proteinExistence type="predicted"/>
<dbReference type="AlphaFoldDB" id="A0AA88X2M4"/>
<dbReference type="Pfam" id="PF04640">
    <property type="entry name" value="PLATZ"/>
    <property type="match status" value="1"/>
</dbReference>
<keyword evidence="1" id="KW-0732">Signal</keyword>
<evidence type="ECO:0000313" key="3">
    <source>
        <dbReference type="Proteomes" id="UP001188597"/>
    </source>
</evidence>
<organism evidence="2 3">
    <name type="scientific">Escallonia herrerae</name>
    <dbReference type="NCBI Taxonomy" id="1293975"/>
    <lineage>
        <taxon>Eukaryota</taxon>
        <taxon>Viridiplantae</taxon>
        <taxon>Streptophyta</taxon>
        <taxon>Embryophyta</taxon>
        <taxon>Tracheophyta</taxon>
        <taxon>Spermatophyta</taxon>
        <taxon>Magnoliopsida</taxon>
        <taxon>eudicotyledons</taxon>
        <taxon>Gunneridae</taxon>
        <taxon>Pentapetalae</taxon>
        <taxon>asterids</taxon>
        <taxon>campanulids</taxon>
        <taxon>Escalloniales</taxon>
        <taxon>Escalloniaceae</taxon>
        <taxon>Escallonia</taxon>
    </lineage>
</organism>
<protein>
    <recommendedName>
        <fullName evidence="4">B box-type domain-containing protein</fullName>
    </recommendedName>
</protein>
<evidence type="ECO:0008006" key="4">
    <source>
        <dbReference type="Google" id="ProtNLM"/>
    </source>
</evidence>
<feature type="signal peptide" evidence="1">
    <location>
        <begin position="1"/>
        <end position="16"/>
    </location>
</feature>
<dbReference type="Proteomes" id="UP001188597">
    <property type="component" value="Unassembled WGS sequence"/>
</dbReference>
<accession>A0AA88X2M4</accession>
<dbReference type="PANTHER" id="PTHR31065:SF52">
    <property type="entry name" value="B BOX-TYPE DOMAIN-CONTAINING PROTEIN"/>
    <property type="match status" value="1"/>
</dbReference>
<evidence type="ECO:0000256" key="1">
    <source>
        <dbReference type="SAM" id="SignalP"/>
    </source>
</evidence>
<keyword evidence="3" id="KW-1185">Reference proteome</keyword>
<sequence>MLSTLLSMCVCVCAYARLWRRMVKLKGEQPLQTFNTHEVGLASIPRWLEVLLAKEFFNSCLVHEAEKKNEENTFCLDCCTGLCSHCLPPHKAHNLLQIRRYVYQDVLRLSDAYKLMDCSSVQSYKTNSTKVVFLNQRPMTRQLKGSGNSCIICYRNLQDPNLFCSISCKVCPFYPFLVNALFLL</sequence>
<dbReference type="EMBL" id="JAVXUP010000095">
    <property type="protein sequence ID" value="KAK3038456.1"/>
    <property type="molecule type" value="Genomic_DNA"/>
</dbReference>
<feature type="chain" id="PRO_5041676386" description="B box-type domain-containing protein" evidence="1">
    <location>
        <begin position="17"/>
        <end position="184"/>
    </location>
</feature>
<name>A0AA88X2M4_9ASTE</name>
<dbReference type="InterPro" id="IPR006734">
    <property type="entry name" value="PLATZ"/>
</dbReference>
<gene>
    <name evidence="2" type="ORF">RJ639_029754</name>
</gene>
<evidence type="ECO:0000313" key="2">
    <source>
        <dbReference type="EMBL" id="KAK3038456.1"/>
    </source>
</evidence>